<dbReference type="FunFam" id="2.130.10.10:FF:000954">
    <property type="entry name" value="Tup1p"/>
    <property type="match status" value="1"/>
</dbReference>
<feature type="repeat" description="WD" evidence="8">
    <location>
        <begin position="485"/>
        <end position="526"/>
    </location>
</feature>
<evidence type="ECO:0000313" key="11">
    <source>
        <dbReference type="EMBL" id="CAI4057470.1"/>
    </source>
</evidence>
<dbReference type="InterPro" id="IPR036322">
    <property type="entry name" value="WD40_repeat_dom_sf"/>
</dbReference>
<dbReference type="InterPro" id="IPR013890">
    <property type="entry name" value="Tscrpt_rep_Tup1_N"/>
</dbReference>
<feature type="repeat" description="WD" evidence="8">
    <location>
        <begin position="450"/>
        <end position="484"/>
    </location>
</feature>
<feature type="region of interest" description="Disordered" evidence="9">
    <location>
        <begin position="390"/>
        <end position="414"/>
    </location>
</feature>
<comment type="similarity">
    <text evidence="6">Belongs to the WD repeat TUP1 family.</text>
</comment>
<feature type="repeat" description="WD" evidence="8">
    <location>
        <begin position="630"/>
        <end position="671"/>
    </location>
</feature>
<dbReference type="InterPro" id="IPR020472">
    <property type="entry name" value="WD40_PAC1"/>
</dbReference>
<evidence type="ECO:0000256" key="4">
    <source>
        <dbReference type="ARBA" id="ARBA00023015"/>
    </source>
</evidence>
<dbReference type="AlphaFoldDB" id="A0AA35JDT4"/>
<dbReference type="PRINTS" id="PR00320">
    <property type="entry name" value="GPROTEINBRPT"/>
</dbReference>
<name>A0AA35JDT4_SACUV</name>
<evidence type="ECO:0000313" key="12">
    <source>
        <dbReference type="Proteomes" id="UP001162090"/>
    </source>
</evidence>
<keyword evidence="2 8" id="KW-0853">WD repeat</keyword>
<dbReference type="PANTHER" id="PTHR19848:SF8">
    <property type="entry name" value="F-BOX AND WD REPEAT DOMAIN CONTAINING 7"/>
    <property type="match status" value="1"/>
</dbReference>
<evidence type="ECO:0000256" key="9">
    <source>
        <dbReference type="SAM" id="MobiDB-lite"/>
    </source>
</evidence>
<evidence type="ECO:0000256" key="5">
    <source>
        <dbReference type="ARBA" id="ARBA00023163"/>
    </source>
</evidence>
<dbReference type="InterPro" id="IPR001680">
    <property type="entry name" value="WD40_rpt"/>
</dbReference>
<dbReference type="InterPro" id="IPR019775">
    <property type="entry name" value="WD40_repeat_CS"/>
</dbReference>
<keyword evidence="4" id="KW-0805">Transcription regulation</keyword>
<dbReference type="Pfam" id="PF08581">
    <property type="entry name" value="Tup_N"/>
    <property type="match status" value="1"/>
</dbReference>
<feature type="repeat" description="WD" evidence="8">
    <location>
        <begin position="526"/>
        <end position="568"/>
    </location>
</feature>
<evidence type="ECO:0000256" key="8">
    <source>
        <dbReference type="PROSITE-ProRule" id="PRU00221"/>
    </source>
</evidence>
<dbReference type="InterPro" id="IPR015943">
    <property type="entry name" value="WD40/YVTN_repeat-like_dom_sf"/>
</dbReference>
<keyword evidence="5" id="KW-0804">Transcription</keyword>
<feature type="compositionally biased region" description="Polar residues" evidence="9">
    <location>
        <begin position="164"/>
        <end position="180"/>
    </location>
</feature>
<dbReference type="SMART" id="SM00320">
    <property type="entry name" value="WD40"/>
    <property type="match status" value="7"/>
</dbReference>
<evidence type="ECO:0000259" key="10">
    <source>
        <dbReference type="Pfam" id="PF08581"/>
    </source>
</evidence>
<dbReference type="EMBL" id="OX365914">
    <property type="protein sequence ID" value="CAI4057470.1"/>
    <property type="molecule type" value="Genomic_DNA"/>
</dbReference>
<dbReference type="Gene3D" id="1.20.5.340">
    <property type="match status" value="1"/>
</dbReference>
<gene>
    <name evidence="11" type="primary">SUVC03G1370</name>
    <name evidence="11" type="ORF">SUVC_03G1370</name>
</gene>
<evidence type="ECO:0000256" key="3">
    <source>
        <dbReference type="ARBA" id="ARBA00022737"/>
    </source>
</evidence>
<feature type="region of interest" description="Disordered" evidence="9">
    <location>
        <begin position="120"/>
        <end position="235"/>
    </location>
</feature>
<dbReference type="PROSITE" id="PS50082">
    <property type="entry name" value="WD_REPEATS_2"/>
    <property type="match status" value="5"/>
</dbReference>
<dbReference type="Gene3D" id="2.130.10.10">
    <property type="entry name" value="YVTN repeat-like/Quinoprotein amine dehydrogenase"/>
    <property type="match status" value="2"/>
</dbReference>
<sequence>MTASVSNTQNKLNELLDAIRQEFVQVSQEANTYRLQNQKDYDFKMNQQLAEMQQIRNTVYELELTHRKMKDAYEEEIKHLKLGLEQRDHQIASLTVQQQQVQQQQQQQVQQHLQQQQQLAAASAPVPVPQQPPTTTSATTTPAANTNTGSPSAFPVQASRPNLVGSQLPTTTLPVVSANSQQQLPPQQQLQHQQLQQHQQPPPQVSVAPLSNTATNGSPASKETTTLPSVKAPDSNLKEAELENNNASSTINDIGSTITTTATTTVAEPEIKPKEEDAKPTDLHQDHYLVPYDQRANHSKPIPPFLLDLDSQSVPDALKKQTNDYYILYNPALPRDIDVDLHKSLDHTSVVCCVKFSNDGEYLATGCNKTTQVYRVSDGSLVARLSDDSAANNHRNSVTENNTTTSTDNNTMTTTTTTTITTTAMTTAAELAKDVENLNTSSTPSSDLYIRSVCFSPDGKFLATGAEDRLIRIWDIENRKIVMILQGHEQDIYSLDYFPSGDKLVSGSGDRTVRIWDLRTGQCSLTLSIEDGVTTVAVSPGDGKYIAAGSLDRAVRVWDSETGFLVERLDSENESGTGHKDSVYSVVFTRDGESVVSGSLDRSVKLWNLQNANNKSDSKTPNSGTCEVTYIGHKDFVLSVATTQNDEYILSGSKDRGVLFWDKKSGNPLLMLQGHRNSVISVAVANGSPLGPEYNVFATGSGDCKARIWKYKKIAPN</sequence>
<protein>
    <recommendedName>
        <fullName evidence="7">General transcriptional corepressor TUP1</fullName>
    </recommendedName>
</protein>
<dbReference type="SUPFAM" id="SSF50978">
    <property type="entry name" value="WD40 repeat-like"/>
    <property type="match status" value="1"/>
</dbReference>
<organism evidence="11 12">
    <name type="scientific">Saccharomyces uvarum</name>
    <name type="common">Yeast</name>
    <name type="synonym">Saccharomyces bayanus var. uvarum</name>
    <dbReference type="NCBI Taxonomy" id="230603"/>
    <lineage>
        <taxon>Eukaryota</taxon>
        <taxon>Fungi</taxon>
        <taxon>Dikarya</taxon>
        <taxon>Ascomycota</taxon>
        <taxon>Saccharomycotina</taxon>
        <taxon>Saccharomycetes</taxon>
        <taxon>Saccharomycetales</taxon>
        <taxon>Saccharomycetaceae</taxon>
        <taxon>Saccharomyces</taxon>
    </lineage>
</organism>
<dbReference type="Proteomes" id="UP001162090">
    <property type="component" value="Chromosome 3"/>
</dbReference>
<keyword evidence="3" id="KW-0677">Repeat</keyword>
<evidence type="ECO:0000256" key="6">
    <source>
        <dbReference type="ARBA" id="ARBA00060760"/>
    </source>
</evidence>
<dbReference type="Pfam" id="PF00400">
    <property type="entry name" value="WD40"/>
    <property type="match status" value="7"/>
</dbReference>
<reference evidence="11" key="1">
    <citation type="submission" date="2022-10" db="EMBL/GenBank/DDBJ databases">
        <authorList>
            <person name="Byrne P K."/>
        </authorList>
    </citation>
    <scope>NUCLEOTIDE SEQUENCE</scope>
    <source>
        <strain evidence="11">CBS7001</strain>
    </source>
</reference>
<evidence type="ECO:0000256" key="7">
    <source>
        <dbReference type="ARBA" id="ARBA00074105"/>
    </source>
</evidence>
<feature type="compositionally biased region" description="Polar residues" evidence="9">
    <location>
        <begin position="209"/>
        <end position="228"/>
    </location>
</feature>
<dbReference type="PROSITE" id="PS50294">
    <property type="entry name" value="WD_REPEATS_REGION"/>
    <property type="match status" value="5"/>
</dbReference>
<accession>A0AA35JDT4</accession>
<feature type="repeat" description="WD" evidence="8">
    <location>
        <begin position="576"/>
        <end position="617"/>
    </location>
</feature>
<proteinExistence type="inferred from homology"/>
<feature type="compositionally biased region" description="Low complexity" evidence="9">
    <location>
        <begin position="181"/>
        <end position="199"/>
    </location>
</feature>
<feature type="domain" description="Transcriptional repressor Tup1 N-terminal" evidence="10">
    <location>
        <begin position="11"/>
        <end position="88"/>
    </location>
</feature>
<dbReference type="FunFam" id="1.20.5.340:FF:000043">
    <property type="entry name" value="Transcriptional repressor TUP1"/>
    <property type="match status" value="1"/>
</dbReference>
<feature type="compositionally biased region" description="Low complexity" evidence="9">
    <location>
        <begin position="399"/>
        <end position="414"/>
    </location>
</feature>
<dbReference type="PROSITE" id="PS00678">
    <property type="entry name" value="WD_REPEATS_1"/>
    <property type="match status" value="4"/>
</dbReference>
<evidence type="ECO:0000256" key="2">
    <source>
        <dbReference type="ARBA" id="ARBA00022574"/>
    </source>
</evidence>
<evidence type="ECO:0000256" key="1">
    <source>
        <dbReference type="ARBA" id="ARBA00022491"/>
    </source>
</evidence>
<feature type="compositionally biased region" description="Low complexity" evidence="9">
    <location>
        <begin position="133"/>
        <end position="144"/>
    </location>
</feature>
<keyword evidence="1" id="KW-0678">Repressor</keyword>
<dbReference type="PANTHER" id="PTHR19848">
    <property type="entry name" value="WD40 REPEAT PROTEIN"/>
    <property type="match status" value="1"/>
</dbReference>
<dbReference type="CDD" id="cd00200">
    <property type="entry name" value="WD40"/>
    <property type="match status" value="1"/>
</dbReference>